<feature type="domain" description="Prolamin-like" evidence="11">
    <location>
        <begin position="39"/>
        <end position="104"/>
    </location>
</feature>
<dbReference type="AlphaFoldDB" id="A0AAV5F685"/>
<evidence type="ECO:0000256" key="1">
    <source>
        <dbReference type="ARBA" id="ARBA00004541"/>
    </source>
</evidence>
<feature type="region of interest" description="Disordered" evidence="9">
    <location>
        <begin position="105"/>
        <end position="127"/>
    </location>
</feature>
<dbReference type="EMBL" id="BQKI01000082">
    <property type="protein sequence ID" value="GJN31184.1"/>
    <property type="molecule type" value="Genomic_DNA"/>
</dbReference>
<dbReference type="GO" id="GO:0009567">
    <property type="term" value="P:double fertilization forming a zygote and endosperm"/>
    <property type="evidence" value="ECO:0007669"/>
    <property type="project" value="InterPro"/>
</dbReference>
<evidence type="ECO:0000256" key="2">
    <source>
        <dbReference type="ARBA" id="ARBA00004613"/>
    </source>
</evidence>
<dbReference type="PANTHER" id="PTHR35293">
    <property type="entry name" value="EGG CELL-SECRETED PROTEIN 1.5"/>
    <property type="match status" value="1"/>
</dbReference>
<organism evidence="12 13">
    <name type="scientific">Eleusine coracana subsp. coracana</name>
    <dbReference type="NCBI Taxonomy" id="191504"/>
    <lineage>
        <taxon>Eukaryota</taxon>
        <taxon>Viridiplantae</taxon>
        <taxon>Streptophyta</taxon>
        <taxon>Embryophyta</taxon>
        <taxon>Tracheophyta</taxon>
        <taxon>Spermatophyta</taxon>
        <taxon>Magnoliopsida</taxon>
        <taxon>Liliopsida</taxon>
        <taxon>Poales</taxon>
        <taxon>Poaceae</taxon>
        <taxon>PACMAD clade</taxon>
        <taxon>Chloridoideae</taxon>
        <taxon>Cynodonteae</taxon>
        <taxon>Eleusininae</taxon>
        <taxon>Eleusine</taxon>
    </lineage>
</organism>
<gene>
    <name evidence="12" type="primary">gb19549</name>
    <name evidence="12" type="ORF">PR202_gb19549</name>
</gene>
<evidence type="ECO:0000256" key="4">
    <source>
        <dbReference type="ARBA" id="ARBA00022729"/>
    </source>
</evidence>
<sequence length="149" mass="15477">MLLCLLALLAAGVAVAAGIVPAPPPADQLDRAGSSSQHCWEALMQIKSCTGEIILFLLEGEAYLGGGCCRAVRLIEQRCWAADAMLSVIGFTPQEGDMLKGYCDAGQPLQQHGSEPPPPSSVAVADGDAASAREMMSVFAGRKHGPVRG</sequence>
<comment type="subcellular location">
    <subcellularLocation>
        <location evidence="1">Cytoplasmic vesicle</location>
    </subcellularLocation>
    <subcellularLocation>
        <location evidence="2">Secreted</location>
    </subcellularLocation>
</comment>
<accession>A0AAV5F685</accession>
<evidence type="ECO:0000313" key="12">
    <source>
        <dbReference type="EMBL" id="GJN31184.1"/>
    </source>
</evidence>
<dbReference type="GO" id="GO:0005576">
    <property type="term" value="C:extracellular region"/>
    <property type="evidence" value="ECO:0007669"/>
    <property type="project" value="UniProtKB-SubCell"/>
</dbReference>
<feature type="chain" id="PRO_5043842715" description="Prolamin-like domain-containing protein" evidence="10">
    <location>
        <begin position="17"/>
        <end position="149"/>
    </location>
</feature>
<evidence type="ECO:0000256" key="3">
    <source>
        <dbReference type="ARBA" id="ARBA00022525"/>
    </source>
</evidence>
<evidence type="ECO:0000313" key="13">
    <source>
        <dbReference type="Proteomes" id="UP001054889"/>
    </source>
</evidence>
<dbReference type="GO" id="GO:0080155">
    <property type="term" value="P:regulation of double fertilization forming a zygote and endosperm"/>
    <property type="evidence" value="ECO:0007669"/>
    <property type="project" value="UniProtKB-ARBA"/>
</dbReference>
<reference evidence="12" key="2">
    <citation type="submission" date="2021-12" db="EMBL/GenBank/DDBJ databases">
        <title>Resequencing data analysis of finger millet.</title>
        <authorList>
            <person name="Hatakeyama M."/>
            <person name="Aluri S."/>
            <person name="Balachadran M.T."/>
            <person name="Sivarajan S.R."/>
            <person name="Poveda L."/>
            <person name="Shimizu-Inatsugi R."/>
            <person name="Schlapbach R."/>
            <person name="Sreeman S.M."/>
            <person name="Shimizu K.K."/>
        </authorList>
    </citation>
    <scope>NUCLEOTIDE SEQUENCE</scope>
</reference>
<proteinExistence type="inferred from homology"/>
<keyword evidence="13" id="KW-1185">Reference proteome</keyword>
<feature type="signal peptide" evidence="10">
    <location>
        <begin position="1"/>
        <end position="16"/>
    </location>
</feature>
<evidence type="ECO:0000256" key="7">
    <source>
        <dbReference type="ARBA" id="ARBA00034457"/>
    </source>
</evidence>
<dbReference type="GO" id="GO:2000008">
    <property type="term" value="P:regulation of protein localization to cell surface"/>
    <property type="evidence" value="ECO:0007669"/>
    <property type="project" value="UniProtKB-ARBA"/>
</dbReference>
<dbReference type="InterPro" id="IPR044711">
    <property type="entry name" value="EC11-15"/>
</dbReference>
<dbReference type="GO" id="GO:0031410">
    <property type="term" value="C:cytoplasmic vesicle"/>
    <property type="evidence" value="ECO:0007669"/>
    <property type="project" value="UniProtKB-SubCell"/>
</dbReference>
<evidence type="ECO:0000256" key="5">
    <source>
        <dbReference type="ARBA" id="ARBA00023279"/>
    </source>
</evidence>
<protein>
    <recommendedName>
        <fullName evidence="11">Prolamin-like domain-containing protein</fullName>
    </recommendedName>
</protein>
<evidence type="ECO:0000256" key="10">
    <source>
        <dbReference type="SAM" id="SignalP"/>
    </source>
</evidence>
<name>A0AAV5F685_ELECO</name>
<evidence type="ECO:0000259" key="11">
    <source>
        <dbReference type="Pfam" id="PF05617"/>
    </source>
</evidence>
<dbReference type="PANTHER" id="PTHR35293:SF10">
    <property type="entry name" value="EGG CELL-SECRETED PROTEIN 1.2-RELATED"/>
    <property type="match status" value="1"/>
</dbReference>
<comment type="caution">
    <text evidence="12">The sequence shown here is derived from an EMBL/GenBank/DDBJ whole genome shotgun (WGS) entry which is preliminary data.</text>
</comment>
<keyword evidence="4 10" id="KW-0732">Signal</keyword>
<keyword evidence="5" id="KW-0278">Fertilization</keyword>
<keyword evidence="6" id="KW-0968">Cytoplasmic vesicle</keyword>
<reference evidence="12" key="1">
    <citation type="journal article" date="2018" name="DNA Res.">
        <title>Multiple hybrid de novo genome assembly of finger millet, an orphan allotetraploid crop.</title>
        <authorList>
            <person name="Hatakeyama M."/>
            <person name="Aluri S."/>
            <person name="Balachadran M.T."/>
            <person name="Sivarajan S.R."/>
            <person name="Patrignani A."/>
            <person name="Gruter S."/>
            <person name="Poveda L."/>
            <person name="Shimizu-Inatsugi R."/>
            <person name="Baeten J."/>
            <person name="Francoijs K.J."/>
            <person name="Nataraja K.N."/>
            <person name="Reddy Y.A.N."/>
            <person name="Phadnis S."/>
            <person name="Ravikumar R.L."/>
            <person name="Schlapbach R."/>
            <person name="Sreeman S.M."/>
            <person name="Shimizu K.K."/>
        </authorList>
    </citation>
    <scope>NUCLEOTIDE SEQUENCE</scope>
</reference>
<evidence type="ECO:0000256" key="6">
    <source>
        <dbReference type="ARBA" id="ARBA00023329"/>
    </source>
</evidence>
<comment type="function">
    <text evidence="7">Involved in the regulation of gamete interactions during the double fertilization and to prevent multiple-pollen tube attraction; mediates the redistribution of the gamete fusogen HAP2/GCS1 to the cell surface after secretion upon sperm arrival.</text>
</comment>
<dbReference type="Pfam" id="PF05617">
    <property type="entry name" value="Prolamin_like"/>
    <property type="match status" value="1"/>
</dbReference>
<evidence type="ECO:0000256" key="9">
    <source>
        <dbReference type="SAM" id="MobiDB-lite"/>
    </source>
</evidence>
<comment type="similarity">
    <text evidence="8">Belongs to the plant egg cell-secreted peptide family.</text>
</comment>
<dbReference type="InterPro" id="IPR008502">
    <property type="entry name" value="Prolamin-like"/>
</dbReference>
<evidence type="ECO:0000256" key="8">
    <source>
        <dbReference type="ARBA" id="ARBA00034484"/>
    </source>
</evidence>
<keyword evidence="3" id="KW-0964">Secreted</keyword>
<dbReference type="Proteomes" id="UP001054889">
    <property type="component" value="Unassembled WGS sequence"/>
</dbReference>